<comment type="caution">
    <text evidence="1">The sequence shown here is derived from an EMBL/GenBank/DDBJ whole genome shotgun (WGS) entry which is preliminary data.</text>
</comment>
<dbReference type="Proteomes" id="UP000220192">
    <property type="component" value="Unassembled WGS sequence"/>
</dbReference>
<proteinExistence type="predicted"/>
<reference evidence="1 2" key="1">
    <citation type="submission" date="2017-09" db="EMBL/GenBank/DDBJ databases">
        <title>Large-scale bioinformatics analysis of Bacillus genomes uncovers conserved roles of natural products in bacterial physiology.</title>
        <authorList>
            <consortium name="Agbiome Team Llc"/>
            <person name="Bleich R.M."/>
            <person name="Grubbs K.J."/>
            <person name="Santa Maria K.C."/>
            <person name="Allen S.E."/>
            <person name="Farag S."/>
            <person name="Shank E.A."/>
            <person name="Bowers A."/>
        </authorList>
    </citation>
    <scope>NUCLEOTIDE SEQUENCE [LARGE SCALE GENOMIC DNA]</scope>
    <source>
        <strain evidence="1 2">AFS095574</strain>
    </source>
</reference>
<evidence type="ECO:0000313" key="2">
    <source>
        <dbReference type="Proteomes" id="UP000220192"/>
    </source>
</evidence>
<organism evidence="1 2">
    <name type="scientific">Bacillus anthracis</name>
    <name type="common">anthrax bacterium</name>
    <dbReference type="NCBI Taxonomy" id="1392"/>
    <lineage>
        <taxon>Bacteria</taxon>
        <taxon>Bacillati</taxon>
        <taxon>Bacillota</taxon>
        <taxon>Bacilli</taxon>
        <taxon>Bacillales</taxon>
        <taxon>Bacillaceae</taxon>
        <taxon>Bacillus</taxon>
        <taxon>Bacillus cereus group</taxon>
    </lineage>
</organism>
<accession>A0A2A7DE27</accession>
<gene>
    <name evidence="1" type="ORF">CON16_07015</name>
</gene>
<evidence type="ECO:0000313" key="1">
    <source>
        <dbReference type="EMBL" id="PDZ18178.1"/>
    </source>
</evidence>
<dbReference type="AlphaFoldDB" id="A0A2A7DE27"/>
<dbReference type="RefSeq" id="WP_087957575.1">
    <property type="nucleotide sequence ID" value="NZ_NVLX01000007.1"/>
</dbReference>
<sequence length="68" mass="7844">MKNKRCDNCGSTTFKEGRVGAAYHAYVCADEPSRFFSRGKQSKLLTTFCLERGEVKSFRVENPERFEE</sequence>
<dbReference type="EMBL" id="NVLX01000007">
    <property type="protein sequence ID" value="PDZ18178.1"/>
    <property type="molecule type" value="Genomic_DNA"/>
</dbReference>
<protein>
    <submittedName>
        <fullName evidence="1">Uncharacterized protein</fullName>
    </submittedName>
</protein>
<name>A0A2A7DE27_BACAN</name>